<gene>
    <name evidence="2" type="ORF">SAMN05216337_1015118</name>
</gene>
<name>A0A1G6XSN0_9BRAD</name>
<sequence length="214" mass="24657">MADNPELLRRQQELRQLIGDQRSPQSIAGDPDELNFDPEDFTGRPAKLRRLLNDESTHSPVSASREELQRLHQELQDRRDDQITSRPIFIDPWEFTFDPKQFPPGELRRLLEDEPITSGADQVSRQLPPVQLNLEEVIYDPEQFPPGELRQLLDDEPAQLEADPLDSQVVASIDRGDFAFDPEPFPSLEFQRLLRDEPADLEADDVLRRLPTDS</sequence>
<protein>
    <submittedName>
        <fullName evidence="2">Uncharacterized protein</fullName>
    </submittedName>
</protein>
<evidence type="ECO:0000313" key="3">
    <source>
        <dbReference type="Proteomes" id="UP000199245"/>
    </source>
</evidence>
<dbReference type="Proteomes" id="UP000199245">
    <property type="component" value="Unassembled WGS sequence"/>
</dbReference>
<evidence type="ECO:0000256" key="1">
    <source>
        <dbReference type="SAM" id="MobiDB-lite"/>
    </source>
</evidence>
<evidence type="ECO:0000313" key="2">
    <source>
        <dbReference type="EMBL" id="SDD80356.1"/>
    </source>
</evidence>
<accession>A0A1G6XSN0</accession>
<dbReference type="AlphaFoldDB" id="A0A1G6XSN0"/>
<dbReference type="EMBL" id="FMZW01000015">
    <property type="protein sequence ID" value="SDD80356.1"/>
    <property type="molecule type" value="Genomic_DNA"/>
</dbReference>
<feature type="compositionally biased region" description="Acidic residues" evidence="1">
    <location>
        <begin position="30"/>
        <end position="40"/>
    </location>
</feature>
<reference evidence="2 3" key="1">
    <citation type="submission" date="2016-10" db="EMBL/GenBank/DDBJ databases">
        <authorList>
            <person name="de Groot N.N."/>
        </authorList>
    </citation>
    <scope>NUCLEOTIDE SEQUENCE [LARGE SCALE GENOMIC DNA]</scope>
    <source>
        <strain evidence="2 3">R5</strain>
    </source>
</reference>
<proteinExistence type="predicted"/>
<organism evidence="2 3">
    <name type="scientific">Bradyrhizobium brasilense</name>
    <dbReference type="NCBI Taxonomy" id="1419277"/>
    <lineage>
        <taxon>Bacteria</taxon>
        <taxon>Pseudomonadati</taxon>
        <taxon>Pseudomonadota</taxon>
        <taxon>Alphaproteobacteria</taxon>
        <taxon>Hyphomicrobiales</taxon>
        <taxon>Nitrobacteraceae</taxon>
        <taxon>Bradyrhizobium</taxon>
    </lineage>
</organism>
<feature type="region of interest" description="Disordered" evidence="1">
    <location>
        <begin position="16"/>
        <end position="42"/>
    </location>
</feature>